<feature type="compositionally biased region" description="Low complexity" evidence="1">
    <location>
        <begin position="77"/>
        <end position="92"/>
    </location>
</feature>
<name>A0A699KSE3_TANCI</name>
<accession>A0A699KSE3</accession>
<proteinExistence type="predicted"/>
<organism evidence="2">
    <name type="scientific">Tanacetum cinerariifolium</name>
    <name type="common">Dalmatian daisy</name>
    <name type="synonym">Chrysanthemum cinerariifolium</name>
    <dbReference type="NCBI Taxonomy" id="118510"/>
    <lineage>
        <taxon>Eukaryota</taxon>
        <taxon>Viridiplantae</taxon>
        <taxon>Streptophyta</taxon>
        <taxon>Embryophyta</taxon>
        <taxon>Tracheophyta</taxon>
        <taxon>Spermatophyta</taxon>
        <taxon>Magnoliopsida</taxon>
        <taxon>eudicotyledons</taxon>
        <taxon>Gunneridae</taxon>
        <taxon>Pentapetalae</taxon>
        <taxon>asterids</taxon>
        <taxon>campanulids</taxon>
        <taxon>Asterales</taxon>
        <taxon>Asteraceae</taxon>
        <taxon>Asteroideae</taxon>
        <taxon>Anthemideae</taxon>
        <taxon>Anthemidinae</taxon>
        <taxon>Tanacetum</taxon>
    </lineage>
</organism>
<evidence type="ECO:0008006" key="3">
    <source>
        <dbReference type="Google" id="ProtNLM"/>
    </source>
</evidence>
<gene>
    <name evidence="2" type="ORF">Tci_680532</name>
</gene>
<dbReference type="EMBL" id="BKCJ010548889">
    <property type="protein sequence ID" value="GFB08561.1"/>
    <property type="molecule type" value="Genomic_DNA"/>
</dbReference>
<feature type="region of interest" description="Disordered" evidence="1">
    <location>
        <begin position="107"/>
        <end position="142"/>
    </location>
</feature>
<feature type="region of interest" description="Disordered" evidence="1">
    <location>
        <begin position="64"/>
        <end position="92"/>
    </location>
</feature>
<protein>
    <recommendedName>
        <fullName evidence="3">Reverse transcriptase domain-containing protein</fullName>
    </recommendedName>
</protein>
<evidence type="ECO:0000256" key="1">
    <source>
        <dbReference type="SAM" id="MobiDB-lite"/>
    </source>
</evidence>
<sequence>MAPKRTTISTPAITTTTTTTPVTNTQLKELALMCAMRFPEESDKIKRYIGGLPDMIHGSVMASKPKTMQDKMAPKRTTISTPAITTTTTTTPMTNTQLKVLIDQGVADASAARDANRSQNGKDSHDSGTGVRRQAPPARECT</sequence>
<dbReference type="AlphaFoldDB" id="A0A699KSE3"/>
<comment type="caution">
    <text evidence="2">The sequence shown here is derived from an EMBL/GenBank/DDBJ whole genome shotgun (WGS) entry which is preliminary data.</text>
</comment>
<evidence type="ECO:0000313" key="2">
    <source>
        <dbReference type="EMBL" id="GFB08561.1"/>
    </source>
</evidence>
<reference evidence="2" key="1">
    <citation type="journal article" date="2019" name="Sci. Rep.">
        <title>Draft genome of Tanacetum cinerariifolium, the natural source of mosquito coil.</title>
        <authorList>
            <person name="Yamashiro T."/>
            <person name="Shiraishi A."/>
            <person name="Satake H."/>
            <person name="Nakayama K."/>
        </authorList>
    </citation>
    <scope>NUCLEOTIDE SEQUENCE</scope>
</reference>
<feature type="compositionally biased region" description="Basic and acidic residues" evidence="1">
    <location>
        <begin position="114"/>
        <end position="126"/>
    </location>
</feature>